<name>A0AAV1UU50_9STRA</name>
<proteinExistence type="predicted"/>
<protein>
    <submittedName>
        <fullName evidence="1">Uncharacterized protein</fullName>
    </submittedName>
</protein>
<accession>A0AAV1UU50</accession>
<dbReference type="EMBL" id="CAKLBY020000229">
    <property type="protein sequence ID" value="CAK7938214.1"/>
    <property type="molecule type" value="Genomic_DNA"/>
</dbReference>
<gene>
    <name evidence="1" type="ORF">PM001_LOCUS23364</name>
</gene>
<organism evidence="1 2">
    <name type="scientific">Peronospora matthiolae</name>
    <dbReference type="NCBI Taxonomy" id="2874970"/>
    <lineage>
        <taxon>Eukaryota</taxon>
        <taxon>Sar</taxon>
        <taxon>Stramenopiles</taxon>
        <taxon>Oomycota</taxon>
        <taxon>Peronosporomycetes</taxon>
        <taxon>Peronosporales</taxon>
        <taxon>Peronosporaceae</taxon>
        <taxon>Peronospora</taxon>
    </lineage>
</organism>
<sequence>MTGSADGYTALLAAFSSRNPENFKISSICSVSSRSVCLLVVVAGSSIFSSSVSTNSSAGHWCSASRSSRCSFSSTRRQLARSACASMGQPLMHASSGATRVSGACSITCMSFFSCSLGGARGVTVAPASCIFFSKFPFLDR</sequence>
<evidence type="ECO:0000313" key="2">
    <source>
        <dbReference type="Proteomes" id="UP001162060"/>
    </source>
</evidence>
<evidence type="ECO:0000313" key="1">
    <source>
        <dbReference type="EMBL" id="CAK7938214.1"/>
    </source>
</evidence>
<dbReference type="Proteomes" id="UP001162060">
    <property type="component" value="Unassembled WGS sequence"/>
</dbReference>
<dbReference type="AlphaFoldDB" id="A0AAV1UU50"/>
<comment type="caution">
    <text evidence="1">The sequence shown here is derived from an EMBL/GenBank/DDBJ whole genome shotgun (WGS) entry which is preliminary data.</text>
</comment>
<reference evidence="1" key="1">
    <citation type="submission" date="2024-01" db="EMBL/GenBank/DDBJ databases">
        <authorList>
            <person name="Webb A."/>
        </authorList>
    </citation>
    <scope>NUCLEOTIDE SEQUENCE</scope>
    <source>
        <strain evidence="1">Pm1</strain>
    </source>
</reference>